<evidence type="ECO:0000313" key="2">
    <source>
        <dbReference type="EMBL" id="HHE54775.1"/>
    </source>
</evidence>
<feature type="chain" id="PRO_5030701395" description="T9SS type A sorting domain-containing protein" evidence="1">
    <location>
        <begin position="21"/>
        <end position="1074"/>
    </location>
</feature>
<accession>A0A7V5LJA3</accession>
<dbReference type="AlphaFoldDB" id="A0A7V5LJA3"/>
<protein>
    <recommendedName>
        <fullName evidence="3">T9SS type A sorting domain-containing protein</fullName>
    </recommendedName>
</protein>
<proteinExistence type="predicted"/>
<dbReference type="EMBL" id="DRTD01000235">
    <property type="protein sequence ID" value="HHE54775.1"/>
    <property type="molecule type" value="Genomic_DNA"/>
</dbReference>
<name>A0A7V5LJA3_CALAY</name>
<reference evidence="2" key="1">
    <citation type="journal article" date="2020" name="mSystems">
        <title>Genome- and Community-Level Interaction Insights into Carbon Utilization and Element Cycling Functions of Hydrothermarchaeota in Hydrothermal Sediment.</title>
        <authorList>
            <person name="Zhou Z."/>
            <person name="Liu Y."/>
            <person name="Xu W."/>
            <person name="Pan J."/>
            <person name="Luo Z.H."/>
            <person name="Li M."/>
        </authorList>
    </citation>
    <scope>NUCLEOTIDE SEQUENCE [LARGE SCALE GENOMIC DNA]</scope>
    <source>
        <strain evidence="2">HyVt-76</strain>
    </source>
</reference>
<comment type="caution">
    <text evidence="2">The sequence shown here is derived from an EMBL/GenBank/DDBJ whole genome shotgun (WGS) entry which is preliminary data.</text>
</comment>
<feature type="signal peptide" evidence="1">
    <location>
        <begin position="1"/>
        <end position="20"/>
    </location>
</feature>
<dbReference type="InterPro" id="IPR013783">
    <property type="entry name" value="Ig-like_fold"/>
</dbReference>
<evidence type="ECO:0000256" key="1">
    <source>
        <dbReference type="SAM" id="SignalP"/>
    </source>
</evidence>
<dbReference type="Gene3D" id="2.60.40.10">
    <property type="entry name" value="Immunoglobulins"/>
    <property type="match status" value="1"/>
</dbReference>
<gene>
    <name evidence="2" type="ORF">ENL21_03265</name>
</gene>
<dbReference type="Proteomes" id="UP000886111">
    <property type="component" value="Unassembled WGS sequence"/>
</dbReference>
<sequence>MLKKILVLLVILFLSGVVFAQRKPDPNVGDTRLRRQGLMDGNLVRTIFINWGEIAHWPDSPSGEWPKGTGHQYVDGVALVVQARTIDEDGKVIYPMETQYREFVDRGPENQLWGWGPLPGYFNPKSTSPAISNNPLSWPNFWPDKADEGGWVNPNEIPNDFDDDGNGLVDDVVYWNGFFGKGVFNADLETYFVFDDDPDEEWNFYPDPADKSRRGLGLEVAARYFQWSQVLAEDVIFAVYFITNEGKVTYDSTYYCFYIDWGVGGTDDSSDDTGDYNTLLDIAWAWDGDGFGTPNNWYPVGVAGFAFLESPGIYDDGKDNDEDGLIDEDRLSKGPGDWLTTYPYGIDDPVQFEKYFKRAPRPHWSNDEDADWDGFTDVNGNGIWDPKEPLNDDVGKDGLGPYNFGYPGPDEGEGNGMPDPGEPDFDYLDKDEADQIGLTGFRIFPVHTYELWNEKQNWQVFKSAPPPHSQQVTANLGMFFSSGPFPLKAGDTQNYSMALLFGENAQDLVLTKNTIQQIYNADYRFAKPPEKPKLLAAVPGDHKVTLIWDSRAEQSWDPFLQKYDFEGYRIYRSTEPQFLESRIITDAYGRPTFGKPIAQFDLKDGIQGLHPIDVQGAHFDLGTDSGLRHYFIDTDVKNGQTYYYAIVSYDQGLVDTSATGELAGIPPSECTSKIDVDVAGNVTLDINTAVVTPGVPPAGTIEASVDGDIHRETIGTGPFEIEFVIPDSVKDGHEYAVEFGDTTILHDHGSPFYVVYDITGGQRIKLTDTIWIDETSRSPLIDGMVLNIANDQVEIDQERTGWIEGHTTYRWRVNLDKRFSGSNLNMNYPADYEILFSNTIIDTAENRLGYPPYLPCKFRITNLTENINAHFQFLEYYEKDSTLSPYYDWQNADSIESAMIWVDDPSPKNPYKMRTTWRFYFEADGTKEDNVPPQPGDRFLLATKKPFRSGDRITFKVNGKKYDPEKAKSDLDKIAVVPNPYVAAAAWEPKSPFRTGRGERRIYFINLPAECTIRIYTIRGYLVDTIEHHGTSVTGQEAWNLLSKDGQEIAYGVYIFHVEAPGIGEKVGKFAVIK</sequence>
<keyword evidence="1" id="KW-0732">Signal</keyword>
<organism evidence="2">
    <name type="scientific">Caldithrix abyssi</name>
    <dbReference type="NCBI Taxonomy" id="187145"/>
    <lineage>
        <taxon>Bacteria</taxon>
        <taxon>Pseudomonadati</taxon>
        <taxon>Calditrichota</taxon>
        <taxon>Calditrichia</taxon>
        <taxon>Calditrichales</taxon>
        <taxon>Calditrichaceae</taxon>
        <taxon>Caldithrix</taxon>
    </lineage>
</organism>
<dbReference type="Gene3D" id="2.60.40.4070">
    <property type="match status" value="1"/>
</dbReference>
<evidence type="ECO:0008006" key="3">
    <source>
        <dbReference type="Google" id="ProtNLM"/>
    </source>
</evidence>